<dbReference type="AlphaFoldDB" id="A0A0H5RMX5"/>
<dbReference type="EMBL" id="HACM01009647">
    <property type="protein sequence ID" value="CRZ10089.1"/>
    <property type="molecule type" value="Transcribed_RNA"/>
</dbReference>
<feature type="region of interest" description="Disordered" evidence="2">
    <location>
        <begin position="164"/>
        <end position="195"/>
    </location>
</feature>
<accession>A0A0H5RMX5</accession>
<name>A0A0H5RMX5_9EUKA</name>
<dbReference type="PANTHER" id="PTHR13245:SF14">
    <property type="entry name" value="RRP15-LIKE PROTEIN"/>
    <property type="match status" value="1"/>
</dbReference>
<protein>
    <recommendedName>
        <fullName evidence="4">RRP15-like protein</fullName>
    </recommendedName>
</protein>
<proteinExistence type="inferred from homology"/>
<comment type="similarity">
    <text evidence="1">Belongs to the RRP15 family.</text>
</comment>
<feature type="compositionally biased region" description="Acidic residues" evidence="2">
    <location>
        <begin position="183"/>
        <end position="195"/>
    </location>
</feature>
<dbReference type="GO" id="GO:0030687">
    <property type="term" value="C:preribosome, large subunit precursor"/>
    <property type="evidence" value="ECO:0007669"/>
    <property type="project" value="TreeGrafter"/>
</dbReference>
<evidence type="ECO:0000256" key="2">
    <source>
        <dbReference type="SAM" id="MobiDB-lite"/>
    </source>
</evidence>
<dbReference type="InterPro" id="IPR012459">
    <property type="entry name" value="Rrp15"/>
</dbReference>
<feature type="region of interest" description="Disordered" evidence="2">
    <location>
        <begin position="133"/>
        <end position="152"/>
    </location>
</feature>
<evidence type="ECO:0000256" key="1">
    <source>
        <dbReference type="ARBA" id="ARBA00007462"/>
    </source>
</evidence>
<organism evidence="3">
    <name type="scientific">Spongospora subterranea</name>
    <dbReference type="NCBI Taxonomy" id="70186"/>
    <lineage>
        <taxon>Eukaryota</taxon>
        <taxon>Sar</taxon>
        <taxon>Rhizaria</taxon>
        <taxon>Endomyxa</taxon>
        <taxon>Phytomyxea</taxon>
        <taxon>Plasmodiophorida</taxon>
        <taxon>Plasmodiophoridae</taxon>
        <taxon>Spongospora</taxon>
    </lineage>
</organism>
<evidence type="ECO:0008006" key="4">
    <source>
        <dbReference type="Google" id="ProtNLM"/>
    </source>
</evidence>
<reference evidence="3" key="1">
    <citation type="submission" date="2015-04" db="EMBL/GenBank/DDBJ databases">
        <title>The genome sequence of the plant pathogenic Rhizarian Plasmodiophora brassicae reveals insights in its biotrophic life cycle and the origin of chitin synthesis.</title>
        <authorList>
            <person name="Schwelm A."/>
            <person name="Fogelqvist J."/>
            <person name="Knaust A."/>
            <person name="Julke S."/>
            <person name="Lilja T."/>
            <person name="Dhandapani V."/>
            <person name="Bonilla-Rosso G."/>
            <person name="Karlsson M."/>
            <person name="Shevchenko A."/>
            <person name="Choi S.R."/>
            <person name="Kim H.G."/>
            <person name="Park J.Y."/>
            <person name="Lim Y.P."/>
            <person name="Ludwig-Muller J."/>
            <person name="Dixelius C."/>
        </authorList>
    </citation>
    <scope>NUCLEOTIDE SEQUENCE</scope>
    <source>
        <tissue evidence="3">Potato root galls</tissue>
    </source>
</reference>
<dbReference type="PANTHER" id="PTHR13245">
    <property type="entry name" value="RRP15-LIKE PROTEIN"/>
    <property type="match status" value="1"/>
</dbReference>
<sequence>MAPDISHEPTTSSSFGAAIASVLTRKDNVDGSGLKLKSQQLRKRTKEIKELRAKRKQRKLKAELRLKEHVSRTDFVNDGALERLLIKTATRGVVTLFNAVAAHQKSSAKTSEKSKVKQAKNEPMSRTSFLEMLKGSQSKSVPANEEEHPKWSVLSDQFMMDAKAADWDGVESSNKAEERVNDIEDCEEEEDDEWE</sequence>
<dbReference type="Pfam" id="PF07890">
    <property type="entry name" value="Rrp15p"/>
    <property type="match status" value="1"/>
</dbReference>
<dbReference type="GO" id="GO:0000460">
    <property type="term" value="P:maturation of 5.8S rRNA"/>
    <property type="evidence" value="ECO:0007669"/>
    <property type="project" value="TreeGrafter"/>
</dbReference>
<feature type="region of interest" description="Disordered" evidence="2">
    <location>
        <begin position="105"/>
        <end position="127"/>
    </location>
</feature>
<evidence type="ECO:0000313" key="3">
    <source>
        <dbReference type="EMBL" id="CRZ10089.1"/>
    </source>
</evidence>
<dbReference type="GO" id="GO:0000470">
    <property type="term" value="P:maturation of LSU-rRNA"/>
    <property type="evidence" value="ECO:0007669"/>
    <property type="project" value="TreeGrafter"/>
</dbReference>